<protein>
    <submittedName>
        <fullName evidence="1">Uncharacterized protein</fullName>
    </submittedName>
</protein>
<proteinExistence type="predicted"/>
<dbReference type="EMBL" id="CM010724">
    <property type="protein sequence ID" value="RZC80639.1"/>
    <property type="molecule type" value="Genomic_DNA"/>
</dbReference>
<evidence type="ECO:0000313" key="1">
    <source>
        <dbReference type="EMBL" id="RZC80639.1"/>
    </source>
</evidence>
<name>A0A4Y7L8T9_PAPSO</name>
<gene>
    <name evidence="1" type="ORF">C5167_043206</name>
</gene>
<dbReference type="Proteomes" id="UP000316621">
    <property type="component" value="Chromosome 10"/>
</dbReference>
<evidence type="ECO:0000313" key="2">
    <source>
        <dbReference type="Proteomes" id="UP000316621"/>
    </source>
</evidence>
<keyword evidence="2" id="KW-1185">Reference proteome</keyword>
<organism evidence="1 2">
    <name type="scientific">Papaver somniferum</name>
    <name type="common">Opium poppy</name>
    <dbReference type="NCBI Taxonomy" id="3469"/>
    <lineage>
        <taxon>Eukaryota</taxon>
        <taxon>Viridiplantae</taxon>
        <taxon>Streptophyta</taxon>
        <taxon>Embryophyta</taxon>
        <taxon>Tracheophyta</taxon>
        <taxon>Spermatophyta</taxon>
        <taxon>Magnoliopsida</taxon>
        <taxon>Ranunculales</taxon>
        <taxon>Papaveraceae</taxon>
        <taxon>Papaveroideae</taxon>
        <taxon>Papaver</taxon>
    </lineage>
</organism>
<sequence>MRYKPGLKQSESSRSNLGISVYMRSQRMRLWYFLIAIEMKQS</sequence>
<dbReference type="Gramene" id="RZC80639">
    <property type="protein sequence ID" value="RZC80639"/>
    <property type="gene ID" value="C5167_043206"/>
</dbReference>
<accession>A0A4Y7L8T9</accession>
<reference evidence="1 2" key="1">
    <citation type="journal article" date="2018" name="Science">
        <title>The opium poppy genome and morphinan production.</title>
        <authorList>
            <person name="Guo L."/>
            <person name="Winzer T."/>
            <person name="Yang X."/>
            <person name="Li Y."/>
            <person name="Ning Z."/>
            <person name="He Z."/>
            <person name="Teodor R."/>
            <person name="Lu Y."/>
            <person name="Bowser T.A."/>
            <person name="Graham I.A."/>
            <person name="Ye K."/>
        </authorList>
    </citation>
    <scope>NUCLEOTIDE SEQUENCE [LARGE SCALE GENOMIC DNA]</scope>
    <source>
        <strain evidence="2">cv. HN1</strain>
        <tissue evidence="1">Leaves</tissue>
    </source>
</reference>
<dbReference type="AlphaFoldDB" id="A0A4Y7L8T9"/>